<keyword evidence="2" id="KW-1185">Reference proteome</keyword>
<proteinExistence type="predicted"/>
<dbReference type="AlphaFoldDB" id="A0AAV2GMD3"/>
<reference evidence="1 2" key="1">
    <citation type="submission" date="2024-04" db="EMBL/GenBank/DDBJ databases">
        <authorList>
            <person name="Fracassetti M."/>
        </authorList>
    </citation>
    <scope>NUCLEOTIDE SEQUENCE [LARGE SCALE GENOMIC DNA]</scope>
</reference>
<organism evidence="1 2">
    <name type="scientific">Linum trigynum</name>
    <dbReference type="NCBI Taxonomy" id="586398"/>
    <lineage>
        <taxon>Eukaryota</taxon>
        <taxon>Viridiplantae</taxon>
        <taxon>Streptophyta</taxon>
        <taxon>Embryophyta</taxon>
        <taxon>Tracheophyta</taxon>
        <taxon>Spermatophyta</taxon>
        <taxon>Magnoliopsida</taxon>
        <taxon>eudicotyledons</taxon>
        <taxon>Gunneridae</taxon>
        <taxon>Pentapetalae</taxon>
        <taxon>rosids</taxon>
        <taxon>fabids</taxon>
        <taxon>Malpighiales</taxon>
        <taxon>Linaceae</taxon>
        <taxon>Linum</taxon>
    </lineage>
</organism>
<sequence>MINSSNHVALGPLDVAFGPLKVEEFLVDPGQQPSPTLSAELRAALLGPPSECLGPEPTLPVVDDAAGVLGPNPSPTLLPLGAASLLDDMKTSHADVRWW</sequence>
<name>A0AAV2GMD3_9ROSI</name>
<evidence type="ECO:0000313" key="2">
    <source>
        <dbReference type="Proteomes" id="UP001497516"/>
    </source>
</evidence>
<gene>
    <name evidence="1" type="ORF">LTRI10_LOCUS50920</name>
</gene>
<accession>A0AAV2GMD3</accession>
<evidence type="ECO:0000313" key="1">
    <source>
        <dbReference type="EMBL" id="CAL1411572.1"/>
    </source>
</evidence>
<protein>
    <submittedName>
        <fullName evidence="1">Uncharacterized protein</fullName>
    </submittedName>
</protein>
<dbReference type="EMBL" id="OZ034822">
    <property type="protein sequence ID" value="CAL1411572.1"/>
    <property type="molecule type" value="Genomic_DNA"/>
</dbReference>
<dbReference type="Proteomes" id="UP001497516">
    <property type="component" value="Chromosome 9"/>
</dbReference>